<dbReference type="SUPFAM" id="SSF51730">
    <property type="entry name" value="FAD-linked oxidoreductase"/>
    <property type="match status" value="1"/>
</dbReference>
<keyword evidence="6 8" id="KW-0560">Oxidoreductase</keyword>
<feature type="compositionally biased region" description="Low complexity" evidence="9">
    <location>
        <begin position="327"/>
        <end position="344"/>
    </location>
</feature>
<dbReference type="EMBL" id="BAABBA010000010">
    <property type="protein sequence ID" value="GAA4288009.1"/>
    <property type="molecule type" value="Genomic_DNA"/>
</dbReference>
<proteinExistence type="inferred from homology"/>
<evidence type="ECO:0000256" key="5">
    <source>
        <dbReference type="ARBA" id="ARBA00022827"/>
    </source>
</evidence>
<evidence type="ECO:0000313" key="11">
    <source>
        <dbReference type="Proteomes" id="UP001499841"/>
    </source>
</evidence>
<organism evidence="10 11">
    <name type="scientific">Georgenia daeguensis</name>
    <dbReference type="NCBI Taxonomy" id="908355"/>
    <lineage>
        <taxon>Bacteria</taxon>
        <taxon>Bacillati</taxon>
        <taxon>Actinomycetota</taxon>
        <taxon>Actinomycetes</taxon>
        <taxon>Micrococcales</taxon>
        <taxon>Bogoriellaceae</taxon>
        <taxon>Georgenia</taxon>
    </lineage>
</organism>
<comment type="caution">
    <text evidence="10">The sequence shown here is derived from an EMBL/GenBank/DDBJ whole genome shotgun (WGS) entry which is preliminary data.</text>
</comment>
<evidence type="ECO:0000256" key="7">
    <source>
        <dbReference type="ARBA" id="ARBA00048628"/>
    </source>
</evidence>
<evidence type="ECO:0000256" key="1">
    <source>
        <dbReference type="ARBA" id="ARBA00001974"/>
    </source>
</evidence>
<gene>
    <name evidence="10" type="ORF">GCM10022262_23690</name>
</gene>
<name>A0ABP8EVJ1_9MICO</name>
<evidence type="ECO:0000256" key="4">
    <source>
        <dbReference type="ARBA" id="ARBA00022630"/>
    </source>
</evidence>
<dbReference type="InterPro" id="IPR029041">
    <property type="entry name" value="FAD-linked_oxidoreductase-like"/>
</dbReference>
<protein>
    <recommendedName>
        <fullName evidence="8">Methylenetetrahydrofolate reductase</fullName>
    </recommendedName>
</protein>
<evidence type="ECO:0000256" key="9">
    <source>
        <dbReference type="SAM" id="MobiDB-lite"/>
    </source>
</evidence>
<dbReference type="Pfam" id="PF02219">
    <property type="entry name" value="MTHFR"/>
    <property type="match status" value="1"/>
</dbReference>
<keyword evidence="11" id="KW-1185">Reference proteome</keyword>
<dbReference type="Proteomes" id="UP001499841">
    <property type="component" value="Unassembled WGS sequence"/>
</dbReference>
<dbReference type="Gene3D" id="3.20.20.220">
    <property type="match status" value="1"/>
</dbReference>
<dbReference type="InterPro" id="IPR003171">
    <property type="entry name" value="Mehydrof_redctse-like"/>
</dbReference>
<dbReference type="CDD" id="cd00537">
    <property type="entry name" value="MTHFR"/>
    <property type="match status" value="1"/>
</dbReference>
<evidence type="ECO:0000256" key="2">
    <source>
        <dbReference type="ARBA" id="ARBA00004777"/>
    </source>
</evidence>
<accession>A0ABP8EVJ1</accession>
<evidence type="ECO:0000256" key="3">
    <source>
        <dbReference type="ARBA" id="ARBA00006743"/>
    </source>
</evidence>
<comment type="pathway">
    <text evidence="2 8">One-carbon metabolism; tetrahydrofolate interconversion.</text>
</comment>
<comment type="cofactor">
    <cofactor evidence="1 8">
        <name>FAD</name>
        <dbReference type="ChEBI" id="CHEBI:57692"/>
    </cofactor>
</comment>
<sequence>MSTSSLVTVPTDHPTVSFELYPPRRAELVETVWQRVLRMADAGPDFFSVTYGASGSSRTASAELVHRLLAETGVPPIAHLTCVGATREELADRVRGLLDAGVRDFLALRGDPPAGETEWVPCAGGLSRASDLVRLIREVEYERLGAPRPDGGRETTAEPPSVVAQDLGIAPADVVSVAVAAYPSGASHTREAELAALHEKQDSGADFAITQVFFDAEAYASLVVDAREAGIHIPILPGVIPMTDPGRLHRLAQLTGVPVPASLDALLAVEDDVERVRRGIDATLTLIDGVLSAGAPGLHLYTFNQDRPALDVLEHLRARGLRNPAIAGPEAAARPTAAAGASYGSPQHNGDVAPN</sequence>
<feature type="region of interest" description="Disordered" evidence="9">
    <location>
        <begin position="327"/>
        <end position="355"/>
    </location>
</feature>
<reference evidence="11" key="1">
    <citation type="journal article" date="2019" name="Int. J. Syst. Evol. Microbiol.">
        <title>The Global Catalogue of Microorganisms (GCM) 10K type strain sequencing project: providing services to taxonomists for standard genome sequencing and annotation.</title>
        <authorList>
            <consortium name="The Broad Institute Genomics Platform"/>
            <consortium name="The Broad Institute Genome Sequencing Center for Infectious Disease"/>
            <person name="Wu L."/>
            <person name="Ma J."/>
        </authorList>
    </citation>
    <scope>NUCLEOTIDE SEQUENCE [LARGE SCALE GENOMIC DNA]</scope>
    <source>
        <strain evidence="11">JCM 17459</strain>
    </source>
</reference>
<comment type="similarity">
    <text evidence="3 8">Belongs to the methylenetetrahydrofolate reductase family.</text>
</comment>
<comment type="catalytic activity">
    <reaction evidence="7">
        <text>(6S)-5-methyl-5,6,7,8-tetrahydrofolate + NAD(+) = (6R)-5,10-methylene-5,6,7,8-tetrahydrofolate + NADH + H(+)</text>
        <dbReference type="Rhea" id="RHEA:19821"/>
        <dbReference type="ChEBI" id="CHEBI:15378"/>
        <dbReference type="ChEBI" id="CHEBI:15636"/>
        <dbReference type="ChEBI" id="CHEBI:18608"/>
        <dbReference type="ChEBI" id="CHEBI:57540"/>
        <dbReference type="ChEBI" id="CHEBI:57945"/>
        <dbReference type="EC" id="1.5.1.54"/>
    </reaction>
    <physiologicalReaction direction="right-to-left" evidence="7">
        <dbReference type="Rhea" id="RHEA:19823"/>
    </physiologicalReaction>
</comment>
<evidence type="ECO:0000256" key="8">
    <source>
        <dbReference type="RuleBase" id="RU003862"/>
    </source>
</evidence>
<dbReference type="PANTHER" id="PTHR45754">
    <property type="entry name" value="METHYLENETETRAHYDROFOLATE REDUCTASE"/>
    <property type="match status" value="1"/>
</dbReference>
<keyword evidence="5 8" id="KW-0274">FAD</keyword>
<evidence type="ECO:0000313" key="10">
    <source>
        <dbReference type="EMBL" id="GAA4288009.1"/>
    </source>
</evidence>
<keyword evidence="4 8" id="KW-0285">Flavoprotein</keyword>
<dbReference type="PANTHER" id="PTHR45754:SF3">
    <property type="entry name" value="METHYLENETETRAHYDROFOLATE REDUCTASE (NADPH)"/>
    <property type="match status" value="1"/>
</dbReference>
<evidence type="ECO:0000256" key="6">
    <source>
        <dbReference type="ARBA" id="ARBA00023002"/>
    </source>
</evidence>